<reference evidence="3" key="1">
    <citation type="submission" date="2021-03" db="EMBL/GenBank/DDBJ databases">
        <title>novel species isolated from a fishpond in China.</title>
        <authorList>
            <person name="Lu H."/>
            <person name="Cai Z."/>
        </authorList>
    </citation>
    <scope>NUCLEOTIDE SEQUENCE</scope>
    <source>
        <strain evidence="3">JCM 30855</strain>
    </source>
</reference>
<evidence type="ECO:0000256" key="1">
    <source>
        <dbReference type="SAM" id="Phobius"/>
    </source>
</evidence>
<gene>
    <name evidence="3" type="ORF">J0A66_20365</name>
</gene>
<evidence type="ECO:0000259" key="2">
    <source>
        <dbReference type="Pfam" id="PF14317"/>
    </source>
</evidence>
<feature type="transmembrane region" description="Helical" evidence="1">
    <location>
        <begin position="57"/>
        <end position="75"/>
    </location>
</feature>
<dbReference type="Proteomes" id="UP000664654">
    <property type="component" value="Unassembled WGS sequence"/>
</dbReference>
<dbReference type="AlphaFoldDB" id="A0A939ITL9"/>
<feature type="domain" description="YcxB-like C-terminal" evidence="2">
    <location>
        <begin position="98"/>
        <end position="149"/>
    </location>
</feature>
<dbReference type="Pfam" id="PF14317">
    <property type="entry name" value="YcxB"/>
    <property type="match status" value="1"/>
</dbReference>
<protein>
    <submittedName>
        <fullName evidence="3">YcxB family protein</fullName>
    </submittedName>
</protein>
<keyword evidence="4" id="KW-1185">Reference proteome</keyword>
<proteinExistence type="predicted"/>
<comment type="caution">
    <text evidence="3">The sequence shown here is derived from an EMBL/GenBank/DDBJ whole genome shotgun (WGS) entry which is preliminary data.</text>
</comment>
<name>A0A939ITL9_9ALTE</name>
<evidence type="ECO:0000313" key="4">
    <source>
        <dbReference type="Proteomes" id="UP000664654"/>
    </source>
</evidence>
<keyword evidence="1" id="KW-1133">Transmembrane helix</keyword>
<organism evidence="3 4">
    <name type="scientific">Bowmanella dokdonensis</name>
    <dbReference type="NCBI Taxonomy" id="751969"/>
    <lineage>
        <taxon>Bacteria</taxon>
        <taxon>Pseudomonadati</taxon>
        <taxon>Pseudomonadota</taxon>
        <taxon>Gammaproteobacteria</taxon>
        <taxon>Alteromonadales</taxon>
        <taxon>Alteromonadaceae</taxon>
        <taxon>Bowmanella</taxon>
    </lineage>
</organism>
<sequence length="162" mass="18260">MPMPFSYSTTYILDKSHYLETFDESRTAIPSSSAYLKSVILLGLGLMLLLFTQFNPYVGWFLVGLAGVEALSVRFQRSWWLGRQLISRAANNELTLTIDEHGISCQSDAVQMQILWADIEKVEKTQRGWLLSHPGGKYYLSDRCLSEKAGQFISSKAVSTPQ</sequence>
<accession>A0A939ITL9</accession>
<keyword evidence="1" id="KW-0472">Membrane</keyword>
<dbReference type="EMBL" id="JAFKCV010000021">
    <property type="protein sequence ID" value="MBN7827596.1"/>
    <property type="molecule type" value="Genomic_DNA"/>
</dbReference>
<keyword evidence="1" id="KW-0812">Transmembrane</keyword>
<dbReference type="InterPro" id="IPR025588">
    <property type="entry name" value="YcxB-like_C"/>
</dbReference>
<evidence type="ECO:0000313" key="3">
    <source>
        <dbReference type="EMBL" id="MBN7827596.1"/>
    </source>
</evidence>